<keyword evidence="3 13" id="KW-0812">Transmembrane</keyword>
<dbReference type="SMART" id="SM00407">
    <property type="entry name" value="IGc1"/>
    <property type="match status" value="1"/>
</dbReference>
<dbReference type="InterPro" id="IPR036179">
    <property type="entry name" value="Ig-like_dom_sf"/>
</dbReference>
<dbReference type="PANTHER" id="PTHR19944:SF86">
    <property type="entry name" value="HLA CLASS II HISTOCOMPATIBILITY ANTIGEN, DR ALPHA CHAIN"/>
    <property type="match status" value="1"/>
</dbReference>
<proteinExistence type="inferred from homology"/>
<evidence type="ECO:0000256" key="11">
    <source>
        <dbReference type="ARBA" id="ARBA00023182"/>
    </source>
</evidence>
<dbReference type="AlphaFoldDB" id="A0A3Q1C4A0"/>
<keyword evidence="5" id="KW-0391">Immunity</keyword>
<dbReference type="InterPro" id="IPR014745">
    <property type="entry name" value="MHC_II_a/b_N"/>
</dbReference>
<dbReference type="Ensembl" id="ENSAOCT00000023688.2">
    <property type="protein sequence ID" value="ENSAOCP00000015131.2"/>
    <property type="gene ID" value="ENSAOCG00000033153.1"/>
</dbReference>
<keyword evidence="12" id="KW-0393">Immunoglobulin domain</keyword>
<keyword evidence="17" id="KW-1185">Reference proteome</keyword>
<keyword evidence="8 13" id="KW-0472">Membrane</keyword>
<dbReference type="InterPro" id="IPR011162">
    <property type="entry name" value="MHC_I/II-like_Ag-recog"/>
</dbReference>
<reference evidence="16" key="3">
    <citation type="submission" date="2025-09" db="UniProtKB">
        <authorList>
            <consortium name="Ensembl"/>
        </authorList>
    </citation>
    <scope>IDENTIFICATION</scope>
</reference>
<comment type="similarity">
    <text evidence="2">Belongs to the MHC class II family.</text>
</comment>
<dbReference type="OMA" id="LINEQYS"/>
<evidence type="ECO:0000256" key="8">
    <source>
        <dbReference type="ARBA" id="ARBA00023136"/>
    </source>
</evidence>
<evidence type="ECO:0000256" key="1">
    <source>
        <dbReference type="ARBA" id="ARBA00004479"/>
    </source>
</evidence>
<keyword evidence="11" id="KW-0491">MHC II</keyword>
<dbReference type="GO" id="GO:0002504">
    <property type="term" value="P:antigen processing and presentation of peptide or polysaccharide antigen via MHC class II"/>
    <property type="evidence" value="ECO:0007669"/>
    <property type="project" value="UniProtKB-KW"/>
</dbReference>
<keyword evidence="4 14" id="KW-0732">Signal</keyword>
<dbReference type="InterPro" id="IPR013783">
    <property type="entry name" value="Ig-like_fold"/>
</dbReference>
<sequence>MNSSADGTQLDAAGRVYPIHSSTVRLLLTKMKLLLILCWVLGVSADVQHEDLAINGCSDSDGEKMYTLDREEVWYADFINQRGVEPQPDFIDHMSVPGAYEQAVSELQICKQNLNVVRAAMKDVPLEKDPPSNPMIYNRDKVELGVRNVLICHVSGFYPAPVNVSWTKNGEKVTEGTSINVPFPNKDGSFTQISRLEFIPQQGDIYSCSVEHLALDQPLTRMWDVETTQPGVGPAAFCGIGLTIGLLGVAAGTFFLIKGNECS</sequence>
<keyword evidence="7" id="KW-1064">Adaptive immunity</keyword>
<dbReference type="PROSITE" id="PS00290">
    <property type="entry name" value="IG_MHC"/>
    <property type="match status" value="1"/>
</dbReference>
<keyword evidence="6 13" id="KW-1133">Transmembrane helix</keyword>
<evidence type="ECO:0000256" key="6">
    <source>
        <dbReference type="ARBA" id="ARBA00022989"/>
    </source>
</evidence>
<evidence type="ECO:0000259" key="15">
    <source>
        <dbReference type="PROSITE" id="PS50835"/>
    </source>
</evidence>
<dbReference type="SUPFAM" id="SSF48726">
    <property type="entry name" value="Immunoglobulin"/>
    <property type="match status" value="1"/>
</dbReference>
<feature type="domain" description="Ig-like" evidence="15">
    <location>
        <begin position="130"/>
        <end position="220"/>
    </location>
</feature>
<organism evidence="16 17">
    <name type="scientific">Amphiprion ocellaris</name>
    <name type="common">Clown anemonefish</name>
    <dbReference type="NCBI Taxonomy" id="80972"/>
    <lineage>
        <taxon>Eukaryota</taxon>
        <taxon>Metazoa</taxon>
        <taxon>Chordata</taxon>
        <taxon>Craniata</taxon>
        <taxon>Vertebrata</taxon>
        <taxon>Euteleostomi</taxon>
        <taxon>Actinopterygii</taxon>
        <taxon>Neopterygii</taxon>
        <taxon>Teleostei</taxon>
        <taxon>Neoteleostei</taxon>
        <taxon>Acanthomorphata</taxon>
        <taxon>Ovalentaria</taxon>
        <taxon>Pomacentridae</taxon>
        <taxon>Amphiprion</taxon>
    </lineage>
</organism>
<dbReference type="InterPro" id="IPR001003">
    <property type="entry name" value="MHC_II_a_N"/>
</dbReference>
<evidence type="ECO:0000256" key="7">
    <source>
        <dbReference type="ARBA" id="ARBA00023130"/>
    </source>
</evidence>
<evidence type="ECO:0000256" key="13">
    <source>
        <dbReference type="SAM" id="Phobius"/>
    </source>
</evidence>
<feature type="signal peptide" evidence="14">
    <location>
        <begin position="1"/>
        <end position="45"/>
    </location>
</feature>
<dbReference type="GO" id="GO:0042613">
    <property type="term" value="C:MHC class II protein complex"/>
    <property type="evidence" value="ECO:0007669"/>
    <property type="project" value="UniProtKB-KW"/>
</dbReference>
<dbReference type="Pfam" id="PF00993">
    <property type="entry name" value="MHC_II_alpha"/>
    <property type="match status" value="1"/>
</dbReference>
<evidence type="ECO:0000256" key="2">
    <source>
        <dbReference type="ARBA" id="ARBA00007394"/>
    </source>
</evidence>
<dbReference type="PANTHER" id="PTHR19944">
    <property type="entry name" value="MHC CLASS II-RELATED"/>
    <property type="match status" value="1"/>
</dbReference>
<dbReference type="Gene3D" id="2.60.40.10">
    <property type="entry name" value="Immunoglobulins"/>
    <property type="match status" value="1"/>
</dbReference>
<name>A0A3Q1C4A0_AMPOC</name>
<protein>
    <recommendedName>
        <fullName evidence="15">Ig-like domain-containing protein</fullName>
    </recommendedName>
</protein>
<feature type="transmembrane region" description="Helical" evidence="13">
    <location>
        <begin position="234"/>
        <end position="257"/>
    </location>
</feature>
<dbReference type="SMART" id="SM00920">
    <property type="entry name" value="MHC_II_alpha"/>
    <property type="match status" value="1"/>
</dbReference>
<evidence type="ECO:0000256" key="14">
    <source>
        <dbReference type="SAM" id="SignalP"/>
    </source>
</evidence>
<dbReference type="PROSITE" id="PS50835">
    <property type="entry name" value="IG_LIKE"/>
    <property type="match status" value="1"/>
</dbReference>
<reference evidence="16" key="2">
    <citation type="submission" date="2025-08" db="UniProtKB">
        <authorList>
            <consortium name="Ensembl"/>
        </authorList>
    </citation>
    <scope>IDENTIFICATION</scope>
</reference>
<feature type="chain" id="PRO_5043467271" description="Ig-like domain-containing protein" evidence="14">
    <location>
        <begin position="46"/>
        <end position="263"/>
    </location>
</feature>
<dbReference type="InterPro" id="IPR003006">
    <property type="entry name" value="Ig/MHC_CS"/>
</dbReference>
<evidence type="ECO:0000313" key="17">
    <source>
        <dbReference type="Proteomes" id="UP001501940"/>
    </source>
</evidence>
<dbReference type="CDD" id="cd05767">
    <property type="entry name" value="IgC1_MHC_II_alpha"/>
    <property type="match status" value="1"/>
</dbReference>
<dbReference type="InterPro" id="IPR003597">
    <property type="entry name" value="Ig_C1-set"/>
</dbReference>
<dbReference type="InterPro" id="IPR007110">
    <property type="entry name" value="Ig-like_dom"/>
</dbReference>
<keyword evidence="10" id="KW-0325">Glycoprotein</keyword>
<evidence type="ECO:0000256" key="4">
    <source>
        <dbReference type="ARBA" id="ARBA00022729"/>
    </source>
</evidence>
<dbReference type="GeneTree" id="ENSGT00940000161847"/>
<evidence type="ECO:0000256" key="9">
    <source>
        <dbReference type="ARBA" id="ARBA00023157"/>
    </source>
</evidence>
<dbReference type="InterPro" id="IPR050160">
    <property type="entry name" value="MHC/Immunoglobulin"/>
</dbReference>
<evidence type="ECO:0000256" key="3">
    <source>
        <dbReference type="ARBA" id="ARBA00022692"/>
    </source>
</evidence>
<comment type="subcellular location">
    <subcellularLocation>
        <location evidence="1">Membrane</location>
        <topology evidence="1">Single-pass type I membrane protein</topology>
    </subcellularLocation>
</comment>
<dbReference type="Gene3D" id="3.10.320.10">
    <property type="entry name" value="Class II Histocompatibility Antigen, M Beta Chain, Chain B, domain 1"/>
    <property type="match status" value="1"/>
</dbReference>
<keyword evidence="9" id="KW-1015">Disulfide bond</keyword>
<evidence type="ECO:0000256" key="12">
    <source>
        <dbReference type="ARBA" id="ARBA00023319"/>
    </source>
</evidence>
<evidence type="ECO:0000256" key="10">
    <source>
        <dbReference type="ARBA" id="ARBA00023180"/>
    </source>
</evidence>
<evidence type="ECO:0000313" key="16">
    <source>
        <dbReference type="Ensembl" id="ENSAOCP00000015131.2"/>
    </source>
</evidence>
<accession>A0A3Q1C4A0</accession>
<evidence type="ECO:0000256" key="5">
    <source>
        <dbReference type="ARBA" id="ARBA00022859"/>
    </source>
</evidence>
<dbReference type="SUPFAM" id="SSF54452">
    <property type="entry name" value="MHC antigen-recognition domain"/>
    <property type="match status" value="1"/>
</dbReference>
<reference evidence="16 17" key="1">
    <citation type="submission" date="2022-01" db="EMBL/GenBank/DDBJ databases">
        <title>A chromosome-scale genome assembly of the false clownfish, Amphiprion ocellaris.</title>
        <authorList>
            <person name="Ryu T."/>
        </authorList>
    </citation>
    <scope>NUCLEOTIDE SEQUENCE [LARGE SCALE GENOMIC DNA]</scope>
</reference>
<dbReference type="Proteomes" id="UP001501940">
    <property type="component" value="Chromosome 23"/>
</dbReference>
<dbReference type="Pfam" id="PF07654">
    <property type="entry name" value="C1-set"/>
    <property type="match status" value="1"/>
</dbReference>
<dbReference type="GO" id="GO:0002250">
    <property type="term" value="P:adaptive immune response"/>
    <property type="evidence" value="ECO:0007669"/>
    <property type="project" value="UniProtKB-KW"/>
</dbReference>